<keyword evidence="5" id="KW-0732">Signal</keyword>
<evidence type="ECO:0000256" key="3">
    <source>
        <dbReference type="ARBA" id="ARBA00023110"/>
    </source>
</evidence>
<protein>
    <recommendedName>
        <fullName evidence="2 4">peptidylprolyl isomerase</fullName>
        <ecNumber evidence="2 4">5.2.1.8</ecNumber>
    </recommendedName>
</protein>
<feature type="domain" description="PPIase FKBP-type" evidence="6">
    <location>
        <begin position="108"/>
        <end position="216"/>
    </location>
</feature>
<dbReference type="EMBL" id="SNZV01000002">
    <property type="protein sequence ID" value="TDS15721.1"/>
    <property type="molecule type" value="Genomic_DNA"/>
</dbReference>
<dbReference type="GO" id="GO:0003755">
    <property type="term" value="F:peptidyl-prolyl cis-trans isomerase activity"/>
    <property type="evidence" value="ECO:0007669"/>
    <property type="project" value="UniProtKB-KW"/>
</dbReference>
<dbReference type="Gene3D" id="3.10.50.40">
    <property type="match status" value="1"/>
</dbReference>
<keyword evidence="4" id="KW-0413">Isomerase</keyword>
<evidence type="ECO:0000313" key="8">
    <source>
        <dbReference type="Proteomes" id="UP000294752"/>
    </source>
</evidence>
<evidence type="ECO:0000256" key="2">
    <source>
        <dbReference type="ARBA" id="ARBA00013194"/>
    </source>
</evidence>
<comment type="caution">
    <text evidence="7">The sequence shown here is derived from an EMBL/GenBank/DDBJ whole genome shotgun (WGS) entry which is preliminary data.</text>
</comment>
<accession>A0A4R7D6A7</accession>
<gene>
    <name evidence="7" type="ORF">B0I21_10234</name>
</gene>
<keyword evidence="3 4" id="KW-0697">Rotamase</keyword>
<evidence type="ECO:0000256" key="4">
    <source>
        <dbReference type="PROSITE-ProRule" id="PRU00277"/>
    </source>
</evidence>
<feature type="signal peptide" evidence="5">
    <location>
        <begin position="1"/>
        <end position="22"/>
    </location>
</feature>
<dbReference type="OrthoDB" id="669809at2"/>
<dbReference type="Proteomes" id="UP000294752">
    <property type="component" value="Unassembled WGS sequence"/>
</dbReference>
<dbReference type="PROSITE" id="PS50059">
    <property type="entry name" value="FKBP_PPIASE"/>
    <property type="match status" value="1"/>
</dbReference>
<reference evidence="7 8" key="1">
    <citation type="submission" date="2019-03" db="EMBL/GenBank/DDBJ databases">
        <title>Genomic Encyclopedia of Type Strains, Phase III (KMG-III): the genomes of soil and plant-associated and newly described type strains.</title>
        <authorList>
            <person name="Whitman W."/>
        </authorList>
    </citation>
    <scope>NUCLEOTIDE SEQUENCE [LARGE SCALE GENOMIC DNA]</scope>
    <source>
        <strain evidence="7 8">CGMCC 1.12801</strain>
    </source>
</reference>
<comment type="catalytic activity">
    <reaction evidence="1 4">
        <text>[protein]-peptidylproline (omega=180) = [protein]-peptidylproline (omega=0)</text>
        <dbReference type="Rhea" id="RHEA:16237"/>
        <dbReference type="Rhea" id="RHEA-COMP:10747"/>
        <dbReference type="Rhea" id="RHEA-COMP:10748"/>
        <dbReference type="ChEBI" id="CHEBI:83833"/>
        <dbReference type="ChEBI" id="CHEBI:83834"/>
        <dbReference type="EC" id="5.2.1.8"/>
    </reaction>
</comment>
<organism evidence="7 8">
    <name type="scientific">Sphingobacterium paludis</name>
    <dbReference type="NCBI Taxonomy" id="1476465"/>
    <lineage>
        <taxon>Bacteria</taxon>
        <taxon>Pseudomonadati</taxon>
        <taxon>Bacteroidota</taxon>
        <taxon>Sphingobacteriia</taxon>
        <taxon>Sphingobacteriales</taxon>
        <taxon>Sphingobacteriaceae</taxon>
        <taxon>Sphingobacterium</taxon>
    </lineage>
</organism>
<dbReference type="AlphaFoldDB" id="A0A4R7D6A7"/>
<sequence length="216" mass="24304">MKNLFKPLLVLAILAVTFTSCMNNDDNTDFAADRLKEERQIDSLLSKQATLIESYVSSNFANPQQDTLNYPFRYLDKKVKRGFWFEIDSTVTDNSYTYGFDNSGVLRFPKVKLKYTASLLNGEIVRSDIAGSDYLLNISASNSSIVNYVWQISFFPYSIKFNGNDRIIEGLTKSGLKKGNKFKVVTPSIYAFGATSVDKIPANSPIAYEFEVLGIE</sequence>
<name>A0A4R7D6A7_9SPHI</name>
<dbReference type="InterPro" id="IPR046357">
    <property type="entry name" value="PPIase_dom_sf"/>
</dbReference>
<dbReference type="PROSITE" id="PS51257">
    <property type="entry name" value="PROKAR_LIPOPROTEIN"/>
    <property type="match status" value="1"/>
</dbReference>
<dbReference type="RefSeq" id="WP_133639037.1">
    <property type="nucleotide sequence ID" value="NZ_SNZV01000002.1"/>
</dbReference>
<evidence type="ECO:0000256" key="1">
    <source>
        <dbReference type="ARBA" id="ARBA00000971"/>
    </source>
</evidence>
<dbReference type="SUPFAM" id="SSF54534">
    <property type="entry name" value="FKBP-like"/>
    <property type="match status" value="1"/>
</dbReference>
<evidence type="ECO:0000259" key="6">
    <source>
        <dbReference type="PROSITE" id="PS50059"/>
    </source>
</evidence>
<evidence type="ECO:0000313" key="7">
    <source>
        <dbReference type="EMBL" id="TDS15721.1"/>
    </source>
</evidence>
<keyword evidence="8" id="KW-1185">Reference proteome</keyword>
<dbReference type="InterPro" id="IPR001179">
    <property type="entry name" value="PPIase_FKBP_dom"/>
</dbReference>
<proteinExistence type="predicted"/>
<evidence type="ECO:0000256" key="5">
    <source>
        <dbReference type="SAM" id="SignalP"/>
    </source>
</evidence>
<dbReference type="EC" id="5.2.1.8" evidence="2 4"/>
<feature type="chain" id="PRO_5020778378" description="peptidylprolyl isomerase" evidence="5">
    <location>
        <begin position="23"/>
        <end position="216"/>
    </location>
</feature>